<keyword evidence="2" id="KW-0732">Signal</keyword>
<feature type="region of interest" description="Disordered" evidence="1">
    <location>
        <begin position="207"/>
        <end position="231"/>
    </location>
</feature>
<organism evidence="4 5">
    <name type="scientific">Deinococcus taklimakanensis</name>
    <dbReference type="NCBI Taxonomy" id="536443"/>
    <lineage>
        <taxon>Bacteria</taxon>
        <taxon>Thermotogati</taxon>
        <taxon>Deinococcota</taxon>
        <taxon>Deinococci</taxon>
        <taxon>Deinococcales</taxon>
        <taxon>Deinococcaceae</taxon>
        <taxon>Deinococcus</taxon>
    </lineage>
</organism>
<feature type="domain" description="DUF4384" evidence="3">
    <location>
        <begin position="62"/>
        <end position="142"/>
    </location>
</feature>
<protein>
    <submittedName>
        <fullName evidence="4">DUF4384 domain-containing protein</fullName>
    </submittedName>
</protein>
<dbReference type="EMBL" id="JBHUMK010000014">
    <property type="protein sequence ID" value="MFD2608647.1"/>
    <property type="molecule type" value="Genomic_DNA"/>
</dbReference>
<name>A0ABW5P325_9DEIO</name>
<evidence type="ECO:0000313" key="4">
    <source>
        <dbReference type="EMBL" id="MFD2608647.1"/>
    </source>
</evidence>
<evidence type="ECO:0000256" key="1">
    <source>
        <dbReference type="SAM" id="MobiDB-lite"/>
    </source>
</evidence>
<accession>A0ABW5P325</accession>
<sequence length="325" mass="34555">MNKLFSLTAGLASLAAATLALTSTAQAAPVISAQSIIVNPVSSPVNVRVWTDRDPSGAATPSYQPGEKIRLYTSVSQDSYVYLFNVDPNGKVDLILPNRYQGGANFLKANTTKVFPAANDPFTFDIAAPYGVNKVLALASRTRLNIDQIATFKSQQSSFATVNVQNQGQLAQALSIVVRPVQQNTWDSATAFYNVVSRVAVPVSSQPVTPQPVAAQPTTAQPLAQQPAPRTAQALSIAVKPAAPAPQVGPWGSARNWSTTLDTRSSLAQVHAEYAARLKAEGYTLVSSKARGNHIDSTFRKADGGTAQLAVKQKGPRTEIQVTRK</sequence>
<dbReference type="PANTHER" id="PTHR36194">
    <property type="entry name" value="S-LAYER-LIKE PROTEIN"/>
    <property type="match status" value="1"/>
</dbReference>
<feature type="chain" id="PRO_5047187858" evidence="2">
    <location>
        <begin position="28"/>
        <end position="325"/>
    </location>
</feature>
<evidence type="ECO:0000256" key="2">
    <source>
        <dbReference type="SAM" id="SignalP"/>
    </source>
</evidence>
<gene>
    <name evidence="4" type="ORF">ACFSR9_04210</name>
</gene>
<dbReference type="PANTHER" id="PTHR36194:SF1">
    <property type="entry name" value="S-LAYER-LIKE PROTEIN"/>
    <property type="match status" value="1"/>
</dbReference>
<dbReference type="RefSeq" id="WP_386843359.1">
    <property type="nucleotide sequence ID" value="NZ_JBHUMK010000014.1"/>
</dbReference>
<evidence type="ECO:0000313" key="5">
    <source>
        <dbReference type="Proteomes" id="UP001597475"/>
    </source>
</evidence>
<feature type="region of interest" description="Disordered" evidence="1">
    <location>
        <begin position="306"/>
        <end position="325"/>
    </location>
</feature>
<proteinExistence type="predicted"/>
<dbReference type="Pfam" id="PF14326">
    <property type="entry name" value="DUF4384"/>
    <property type="match status" value="1"/>
</dbReference>
<dbReference type="Proteomes" id="UP001597475">
    <property type="component" value="Unassembled WGS sequence"/>
</dbReference>
<dbReference type="InterPro" id="IPR025493">
    <property type="entry name" value="DUF4384"/>
</dbReference>
<keyword evidence="5" id="KW-1185">Reference proteome</keyword>
<feature type="signal peptide" evidence="2">
    <location>
        <begin position="1"/>
        <end position="27"/>
    </location>
</feature>
<comment type="caution">
    <text evidence="4">The sequence shown here is derived from an EMBL/GenBank/DDBJ whole genome shotgun (WGS) entry which is preliminary data.</text>
</comment>
<reference evidence="5" key="1">
    <citation type="journal article" date="2019" name="Int. J. Syst. Evol. Microbiol.">
        <title>The Global Catalogue of Microorganisms (GCM) 10K type strain sequencing project: providing services to taxonomists for standard genome sequencing and annotation.</title>
        <authorList>
            <consortium name="The Broad Institute Genomics Platform"/>
            <consortium name="The Broad Institute Genome Sequencing Center for Infectious Disease"/>
            <person name="Wu L."/>
            <person name="Ma J."/>
        </authorList>
    </citation>
    <scope>NUCLEOTIDE SEQUENCE [LARGE SCALE GENOMIC DNA]</scope>
    <source>
        <strain evidence="5">KCTC 33842</strain>
    </source>
</reference>
<evidence type="ECO:0000259" key="3">
    <source>
        <dbReference type="Pfam" id="PF14326"/>
    </source>
</evidence>